<dbReference type="RefSeq" id="WP_255159278.1">
    <property type="nucleotide sequence ID" value="NZ_CP101497.1"/>
</dbReference>
<keyword evidence="4 5" id="KW-0472">Membrane</keyword>
<feature type="domain" description="Integral membrane bound transporter" evidence="6">
    <location>
        <begin position="182"/>
        <end position="302"/>
    </location>
</feature>
<evidence type="ECO:0000256" key="2">
    <source>
        <dbReference type="ARBA" id="ARBA00022692"/>
    </source>
</evidence>
<name>A0ABY5FWI8_9MICO</name>
<dbReference type="InterPro" id="IPR049453">
    <property type="entry name" value="Memb_transporter_dom"/>
</dbReference>
<dbReference type="Pfam" id="PF13515">
    <property type="entry name" value="FUSC_2"/>
    <property type="match status" value="1"/>
</dbReference>
<comment type="subcellular location">
    <subcellularLocation>
        <location evidence="1">Membrane</location>
        <topology evidence="1">Multi-pass membrane protein</topology>
    </subcellularLocation>
</comment>
<evidence type="ECO:0000313" key="8">
    <source>
        <dbReference type="Proteomes" id="UP001060039"/>
    </source>
</evidence>
<gene>
    <name evidence="7" type="ORF">NNL39_10780</name>
</gene>
<keyword evidence="2 5" id="KW-0812">Transmembrane</keyword>
<keyword evidence="8" id="KW-1185">Reference proteome</keyword>
<evidence type="ECO:0000259" key="6">
    <source>
        <dbReference type="Pfam" id="PF13515"/>
    </source>
</evidence>
<feature type="transmembrane region" description="Helical" evidence="5">
    <location>
        <begin position="119"/>
        <end position="152"/>
    </location>
</feature>
<feature type="transmembrane region" description="Helical" evidence="5">
    <location>
        <begin position="293"/>
        <end position="310"/>
    </location>
</feature>
<feature type="transmembrane region" description="Helical" evidence="5">
    <location>
        <begin position="67"/>
        <end position="83"/>
    </location>
</feature>
<evidence type="ECO:0000256" key="5">
    <source>
        <dbReference type="SAM" id="Phobius"/>
    </source>
</evidence>
<proteinExistence type="predicted"/>
<feature type="transmembrane region" description="Helical" evidence="5">
    <location>
        <begin position="240"/>
        <end position="256"/>
    </location>
</feature>
<protein>
    <submittedName>
        <fullName evidence="7">FUSC family protein</fullName>
    </submittedName>
</protein>
<sequence>MTITAPRLDPRLSRSSIISALVLVASVSAILGLTAVIIGPNTAQAAFLSIMLLLSPVRAAQSSTRGAAALLAVLVAIGGFLLGPLGLNAVLAGVVLVSIAQAFFRLGDVATMTRAPVNLLAFAGLATTGAELWQVVLGTVVGAAFTLVLARLLPPSETPPTVGSLRDRLDDGIALALGAVLIVVLAEWADFPFAGWALLSLCMIVTVGGEARTSRSVERVVGTILGAVLATLVSFAPAPWPLVAALLCGVLAVAYLRQGTYAMFAMFLTPAVLLTSTTDLTAVQLGIRRIEAVLAAAVIAMVLTTIVGALQRRRSAAARDAAAD</sequence>
<feature type="transmembrane region" description="Helical" evidence="5">
    <location>
        <begin position="44"/>
        <end position="60"/>
    </location>
</feature>
<evidence type="ECO:0000256" key="1">
    <source>
        <dbReference type="ARBA" id="ARBA00004141"/>
    </source>
</evidence>
<evidence type="ECO:0000256" key="3">
    <source>
        <dbReference type="ARBA" id="ARBA00022989"/>
    </source>
</evidence>
<feature type="transmembrane region" description="Helical" evidence="5">
    <location>
        <begin position="263"/>
        <end position="287"/>
    </location>
</feature>
<reference evidence="7" key="1">
    <citation type="submission" date="2022-07" db="EMBL/GenBank/DDBJ databases">
        <title>Taxonomic analysis of Microcella humidisoli nov. sp., isolated from riverside soil.</title>
        <authorList>
            <person name="Molina K.M."/>
            <person name="Kim S.B."/>
        </authorList>
    </citation>
    <scope>NUCLEOTIDE SEQUENCE</scope>
    <source>
        <strain evidence="7">MMS21-STM10</strain>
    </source>
</reference>
<evidence type="ECO:0000256" key="4">
    <source>
        <dbReference type="ARBA" id="ARBA00023136"/>
    </source>
</evidence>
<feature type="transmembrane region" description="Helical" evidence="5">
    <location>
        <begin position="172"/>
        <end position="205"/>
    </location>
</feature>
<keyword evidence="3 5" id="KW-1133">Transmembrane helix</keyword>
<dbReference type="Proteomes" id="UP001060039">
    <property type="component" value="Chromosome"/>
</dbReference>
<feature type="transmembrane region" description="Helical" evidence="5">
    <location>
        <begin position="17"/>
        <end position="38"/>
    </location>
</feature>
<accession>A0ABY5FWI8</accession>
<evidence type="ECO:0000313" key="7">
    <source>
        <dbReference type="EMBL" id="UTT62136.1"/>
    </source>
</evidence>
<dbReference type="EMBL" id="CP101497">
    <property type="protein sequence ID" value="UTT62136.1"/>
    <property type="molecule type" value="Genomic_DNA"/>
</dbReference>
<organism evidence="7 8">
    <name type="scientific">Microcella humidisoli</name>
    <dbReference type="NCBI Taxonomy" id="2963406"/>
    <lineage>
        <taxon>Bacteria</taxon>
        <taxon>Bacillati</taxon>
        <taxon>Actinomycetota</taxon>
        <taxon>Actinomycetes</taxon>
        <taxon>Micrococcales</taxon>
        <taxon>Microbacteriaceae</taxon>
        <taxon>Microcella</taxon>
    </lineage>
</organism>